<feature type="compositionally biased region" description="Basic and acidic residues" evidence="10">
    <location>
        <begin position="387"/>
        <end position="399"/>
    </location>
</feature>
<feature type="transmembrane region" description="Helical" evidence="11">
    <location>
        <begin position="103"/>
        <end position="120"/>
    </location>
</feature>
<keyword evidence="11" id="KW-1133">Transmembrane helix</keyword>
<comment type="caution">
    <text evidence="13">The sequence shown here is derived from an EMBL/GenBank/DDBJ whole genome shotgun (WGS) entry which is preliminary data.</text>
</comment>
<feature type="transmembrane region" description="Helical" evidence="11">
    <location>
        <begin position="5"/>
        <end position="23"/>
    </location>
</feature>
<dbReference type="Gene3D" id="3.30.565.10">
    <property type="entry name" value="Histidine kinase-like ATPase, C-terminal domain"/>
    <property type="match status" value="1"/>
</dbReference>
<feature type="transmembrane region" description="Helical" evidence="11">
    <location>
        <begin position="126"/>
        <end position="145"/>
    </location>
</feature>
<dbReference type="PANTHER" id="PTHR24421">
    <property type="entry name" value="NITRATE/NITRITE SENSOR PROTEIN NARX-RELATED"/>
    <property type="match status" value="1"/>
</dbReference>
<dbReference type="InterPro" id="IPR050482">
    <property type="entry name" value="Sensor_HK_TwoCompSys"/>
</dbReference>
<comment type="catalytic activity">
    <reaction evidence="1">
        <text>ATP + protein L-histidine = ADP + protein N-phospho-L-histidine.</text>
        <dbReference type="EC" id="2.7.13.3"/>
    </reaction>
</comment>
<dbReference type="PANTHER" id="PTHR24421:SF10">
    <property type="entry name" value="NITRATE_NITRITE SENSOR PROTEIN NARQ"/>
    <property type="match status" value="1"/>
</dbReference>
<feature type="transmembrane region" description="Helical" evidence="11">
    <location>
        <begin position="29"/>
        <end position="49"/>
    </location>
</feature>
<dbReference type="EMBL" id="JBHUDE010000017">
    <property type="protein sequence ID" value="MFD1606864.1"/>
    <property type="molecule type" value="Genomic_DNA"/>
</dbReference>
<feature type="region of interest" description="Disordered" evidence="10">
    <location>
        <begin position="377"/>
        <end position="399"/>
    </location>
</feature>
<dbReference type="RefSeq" id="WP_379596193.1">
    <property type="nucleotide sequence ID" value="NZ_JBHUDE010000017.1"/>
</dbReference>
<evidence type="ECO:0000313" key="13">
    <source>
        <dbReference type="EMBL" id="MFD1606864.1"/>
    </source>
</evidence>
<keyword evidence="4" id="KW-0808">Transferase</keyword>
<keyword evidence="9" id="KW-0175">Coiled coil</keyword>
<feature type="domain" description="Signal transduction histidine kinase subgroup 3 dimerisation and phosphoacceptor" evidence="12">
    <location>
        <begin position="184"/>
        <end position="245"/>
    </location>
</feature>
<keyword evidence="14" id="KW-1185">Reference proteome</keyword>
<keyword evidence="3" id="KW-0597">Phosphoprotein</keyword>
<name>A0ABW4HMW1_9BACI</name>
<gene>
    <name evidence="13" type="ORF">ACFSBH_04280</name>
</gene>
<feature type="coiled-coil region" evidence="9">
    <location>
        <begin position="200"/>
        <end position="227"/>
    </location>
</feature>
<keyword evidence="6 13" id="KW-0418">Kinase</keyword>
<reference evidence="14" key="1">
    <citation type="journal article" date="2019" name="Int. J. Syst. Evol. Microbiol.">
        <title>The Global Catalogue of Microorganisms (GCM) 10K type strain sequencing project: providing services to taxonomists for standard genome sequencing and annotation.</title>
        <authorList>
            <consortium name="The Broad Institute Genomics Platform"/>
            <consortium name="The Broad Institute Genome Sequencing Center for Infectious Disease"/>
            <person name="Wu L."/>
            <person name="Ma J."/>
        </authorList>
    </citation>
    <scope>NUCLEOTIDE SEQUENCE [LARGE SCALE GENOMIC DNA]</scope>
    <source>
        <strain evidence="14">CGMCC 1.12376</strain>
    </source>
</reference>
<dbReference type="Proteomes" id="UP001597221">
    <property type="component" value="Unassembled WGS sequence"/>
</dbReference>
<evidence type="ECO:0000256" key="10">
    <source>
        <dbReference type="SAM" id="MobiDB-lite"/>
    </source>
</evidence>
<proteinExistence type="predicted"/>
<evidence type="ECO:0000256" key="4">
    <source>
        <dbReference type="ARBA" id="ARBA00022679"/>
    </source>
</evidence>
<evidence type="ECO:0000256" key="6">
    <source>
        <dbReference type="ARBA" id="ARBA00022777"/>
    </source>
</evidence>
<keyword evidence="5" id="KW-0547">Nucleotide-binding</keyword>
<keyword evidence="11" id="KW-0812">Transmembrane</keyword>
<dbReference type="CDD" id="cd16917">
    <property type="entry name" value="HATPase_UhpB-NarQ-NarX-like"/>
    <property type="match status" value="1"/>
</dbReference>
<evidence type="ECO:0000313" key="14">
    <source>
        <dbReference type="Proteomes" id="UP001597221"/>
    </source>
</evidence>
<evidence type="ECO:0000256" key="8">
    <source>
        <dbReference type="ARBA" id="ARBA00023012"/>
    </source>
</evidence>
<dbReference type="InterPro" id="IPR036890">
    <property type="entry name" value="HATPase_C_sf"/>
</dbReference>
<feature type="coiled-coil region" evidence="9">
    <location>
        <begin position="145"/>
        <end position="172"/>
    </location>
</feature>
<evidence type="ECO:0000256" key="2">
    <source>
        <dbReference type="ARBA" id="ARBA00012438"/>
    </source>
</evidence>
<dbReference type="InterPro" id="IPR011712">
    <property type="entry name" value="Sig_transdc_His_kin_sub3_dim/P"/>
</dbReference>
<dbReference type="GO" id="GO:0016301">
    <property type="term" value="F:kinase activity"/>
    <property type="evidence" value="ECO:0007669"/>
    <property type="project" value="UniProtKB-KW"/>
</dbReference>
<keyword evidence="7" id="KW-0067">ATP-binding</keyword>
<evidence type="ECO:0000259" key="12">
    <source>
        <dbReference type="Pfam" id="PF07730"/>
    </source>
</evidence>
<keyword evidence="8" id="KW-0902">Two-component regulatory system</keyword>
<evidence type="ECO:0000256" key="9">
    <source>
        <dbReference type="SAM" id="Coils"/>
    </source>
</evidence>
<evidence type="ECO:0000256" key="7">
    <source>
        <dbReference type="ARBA" id="ARBA00022840"/>
    </source>
</evidence>
<evidence type="ECO:0000256" key="3">
    <source>
        <dbReference type="ARBA" id="ARBA00022553"/>
    </source>
</evidence>
<protein>
    <recommendedName>
        <fullName evidence="2">histidine kinase</fullName>
        <ecNumber evidence="2">2.7.13.3</ecNumber>
    </recommendedName>
</protein>
<sequence length="399" mass="45588">MKIYWIWLGMNFLIWPLAILYMNEPIEEMMGKLLGTALYFILLFIFPLFAKRPKALLVLLSINGILAILIFNPGNASEFNPFLLLVLTLNLAEGFFRLSLRASLIQSGIVLAGLLIALLLSGLNVITQGFVIIYILFLVTGFIYYKKTQERKDDLEVRYDVLISEYRNARRRNVTEEEMARQEERMLIAHEIHDSVGHKLTALLMQLEAYRIQVQEQDKEKVQVLKQLASESLEETRRAVKSLKASEPGGVAGILRLIRKLETESFMRFHFSVKHGAFSAPLSGEQSFVIYRSVQEALTNIMKHSDTRVAEISFEAPGGRIFRFEVSNSFTSDRKFQEGFGLKSMRERLEKHGGELEVYQTDDQFIVRGTLEIDMGDDNDSNIISGRPDDGTARFKNDD</sequence>
<dbReference type="Gene3D" id="1.20.5.1930">
    <property type="match status" value="1"/>
</dbReference>
<feature type="transmembrane region" description="Helical" evidence="11">
    <location>
        <begin position="56"/>
        <end position="73"/>
    </location>
</feature>
<organism evidence="13 14">
    <name type="scientific">Oceanobacillus luteolus</name>
    <dbReference type="NCBI Taxonomy" id="1274358"/>
    <lineage>
        <taxon>Bacteria</taxon>
        <taxon>Bacillati</taxon>
        <taxon>Bacillota</taxon>
        <taxon>Bacilli</taxon>
        <taxon>Bacillales</taxon>
        <taxon>Bacillaceae</taxon>
        <taxon>Oceanobacillus</taxon>
    </lineage>
</organism>
<evidence type="ECO:0000256" key="1">
    <source>
        <dbReference type="ARBA" id="ARBA00000085"/>
    </source>
</evidence>
<accession>A0ABW4HMW1</accession>
<keyword evidence="11" id="KW-0472">Membrane</keyword>
<dbReference type="Pfam" id="PF07730">
    <property type="entry name" value="HisKA_3"/>
    <property type="match status" value="1"/>
</dbReference>
<dbReference type="EC" id="2.7.13.3" evidence="2"/>
<evidence type="ECO:0000256" key="5">
    <source>
        <dbReference type="ARBA" id="ARBA00022741"/>
    </source>
</evidence>
<evidence type="ECO:0000256" key="11">
    <source>
        <dbReference type="SAM" id="Phobius"/>
    </source>
</evidence>